<proteinExistence type="predicted"/>
<evidence type="ECO:0000313" key="2">
    <source>
        <dbReference type="EMBL" id="MCI20447.1"/>
    </source>
</evidence>
<dbReference type="GO" id="GO:0010113">
    <property type="term" value="P:negative regulation of systemic acquired resistance"/>
    <property type="evidence" value="ECO:0007669"/>
    <property type="project" value="TreeGrafter"/>
</dbReference>
<protein>
    <submittedName>
        <fullName evidence="2">SNI1</fullName>
    </submittedName>
</protein>
<dbReference type="PANTHER" id="PTHR37243:SF2">
    <property type="entry name" value="NEGATIVE REGULATOR OF SYSTEMIC ACQUIRED RESISTANCE SNI1"/>
    <property type="match status" value="1"/>
</dbReference>
<dbReference type="GO" id="GO:0000976">
    <property type="term" value="F:transcription cis-regulatory region binding"/>
    <property type="evidence" value="ECO:0007669"/>
    <property type="project" value="TreeGrafter"/>
</dbReference>
<dbReference type="GO" id="GO:0005634">
    <property type="term" value="C:nucleus"/>
    <property type="evidence" value="ECO:0007669"/>
    <property type="project" value="InterPro"/>
</dbReference>
<accession>A0A392Q978</accession>
<evidence type="ECO:0000313" key="3">
    <source>
        <dbReference type="Proteomes" id="UP000265520"/>
    </source>
</evidence>
<feature type="region of interest" description="Disordered" evidence="1">
    <location>
        <begin position="32"/>
        <end position="51"/>
    </location>
</feature>
<organism evidence="2 3">
    <name type="scientific">Trifolium medium</name>
    <dbReference type="NCBI Taxonomy" id="97028"/>
    <lineage>
        <taxon>Eukaryota</taxon>
        <taxon>Viridiplantae</taxon>
        <taxon>Streptophyta</taxon>
        <taxon>Embryophyta</taxon>
        <taxon>Tracheophyta</taxon>
        <taxon>Spermatophyta</taxon>
        <taxon>Magnoliopsida</taxon>
        <taxon>eudicotyledons</taxon>
        <taxon>Gunneridae</taxon>
        <taxon>Pentapetalae</taxon>
        <taxon>rosids</taxon>
        <taxon>fabids</taxon>
        <taxon>Fabales</taxon>
        <taxon>Fabaceae</taxon>
        <taxon>Papilionoideae</taxon>
        <taxon>50 kb inversion clade</taxon>
        <taxon>NPAAA clade</taxon>
        <taxon>Hologalegina</taxon>
        <taxon>IRL clade</taxon>
        <taxon>Trifolieae</taxon>
        <taxon>Trifolium</taxon>
    </lineage>
</organism>
<feature type="non-terminal residue" evidence="2">
    <location>
        <position position="51"/>
    </location>
</feature>
<dbReference type="GO" id="GO:0045892">
    <property type="term" value="P:negative regulation of DNA-templated transcription"/>
    <property type="evidence" value="ECO:0007669"/>
    <property type="project" value="InterPro"/>
</dbReference>
<evidence type="ECO:0000256" key="1">
    <source>
        <dbReference type="SAM" id="MobiDB-lite"/>
    </source>
</evidence>
<dbReference type="GO" id="GO:0030915">
    <property type="term" value="C:Smc5-Smc6 complex"/>
    <property type="evidence" value="ECO:0007669"/>
    <property type="project" value="InterPro"/>
</dbReference>
<comment type="caution">
    <text evidence="2">The sequence shown here is derived from an EMBL/GenBank/DDBJ whole genome shotgun (WGS) entry which is preliminary data.</text>
</comment>
<dbReference type="GO" id="GO:0006974">
    <property type="term" value="P:DNA damage response"/>
    <property type="evidence" value="ECO:0007669"/>
    <property type="project" value="InterPro"/>
</dbReference>
<dbReference type="Proteomes" id="UP000265520">
    <property type="component" value="Unassembled WGS sequence"/>
</dbReference>
<reference evidence="2 3" key="1">
    <citation type="journal article" date="2018" name="Front. Plant Sci.">
        <title>Red Clover (Trifolium pratense) and Zigzag Clover (T. medium) - A Picture of Genomic Similarities and Differences.</title>
        <authorList>
            <person name="Dluhosova J."/>
            <person name="Istvanek J."/>
            <person name="Nedelnik J."/>
            <person name="Repkova J."/>
        </authorList>
    </citation>
    <scope>NUCLEOTIDE SEQUENCE [LARGE SCALE GENOMIC DNA]</scope>
    <source>
        <strain evidence="3">cv. 10/8</strain>
        <tissue evidence="2">Leaf</tissue>
    </source>
</reference>
<dbReference type="PANTHER" id="PTHR37243">
    <property type="entry name" value="NEGATIVE REGULATOR OF SYSTEMIC ACQUIRED RESISTANCE SNI1"/>
    <property type="match status" value="1"/>
</dbReference>
<gene>
    <name evidence="2" type="ORF">A2U01_0041609</name>
</gene>
<dbReference type="AlphaFoldDB" id="A0A392Q978"/>
<keyword evidence="3" id="KW-1185">Reference proteome</keyword>
<name>A0A392Q978_9FABA</name>
<dbReference type="InterPro" id="IPR034561">
    <property type="entry name" value="SNI1"/>
</dbReference>
<sequence>MLRTGNSIQLIVASYKLLVDLEKHFPRAYLSGVDDSLSSSNSPPKLVVTEE</sequence>
<dbReference type="EMBL" id="LXQA010119912">
    <property type="protein sequence ID" value="MCI20447.1"/>
    <property type="molecule type" value="Genomic_DNA"/>
</dbReference>